<evidence type="ECO:0000256" key="4">
    <source>
        <dbReference type="ARBA" id="ARBA00023002"/>
    </source>
</evidence>
<evidence type="ECO:0000256" key="3">
    <source>
        <dbReference type="ARBA" id="ARBA00022827"/>
    </source>
</evidence>
<evidence type="ECO:0000256" key="2">
    <source>
        <dbReference type="ARBA" id="ARBA00022630"/>
    </source>
</evidence>
<name>A0A1G5P8Y5_AFIMA</name>
<evidence type="ECO:0000259" key="6">
    <source>
        <dbReference type="Pfam" id="PF01494"/>
    </source>
</evidence>
<evidence type="ECO:0000256" key="1">
    <source>
        <dbReference type="ARBA" id="ARBA00001974"/>
    </source>
</evidence>
<sequence>MRVAVIGAGISGLTFALSLARKGFELDLFERAETLEEVGAGIQLSPNASRLLLALGLGEELRRCVVAPDKLQIGNGQRLNLLAALPLGEWAQARYGAPYWLVHRADLQDVLLKAVRKEASVRLHLGAGVEAFDAQESGVAFEAAGKENHADLVVGADGLRSVVRRKLVSGAEPSPSTHVAWRVSIDVAAAPDWLDTSCTTLWMGPGWHVVHYPIRRGERLNIVAIEPQKATGPSGPVLFHAASEIATFFASETLREKWLPWPLQTVDPSLAWAKGRAVLLGDAAHAMLPTAAQGGAMGIEDAATLSAELARDGALAGQLARYELARKPRVRKVVSMAESNLQIYTMPSLVAGLRNTALLALPGEVLMRRQDWLYSFTA</sequence>
<dbReference type="InterPro" id="IPR050493">
    <property type="entry name" value="FAD-dep_Monooxygenase_BioMet"/>
</dbReference>
<dbReference type="Gene3D" id="3.50.50.60">
    <property type="entry name" value="FAD/NAD(P)-binding domain"/>
    <property type="match status" value="1"/>
</dbReference>
<organism evidence="7 8">
    <name type="scientific">Afifella marina DSM 2698</name>
    <dbReference type="NCBI Taxonomy" id="1120955"/>
    <lineage>
        <taxon>Bacteria</taxon>
        <taxon>Pseudomonadati</taxon>
        <taxon>Pseudomonadota</taxon>
        <taxon>Alphaproteobacteria</taxon>
        <taxon>Hyphomicrobiales</taxon>
        <taxon>Afifellaceae</taxon>
        <taxon>Afifella</taxon>
    </lineage>
</organism>
<evidence type="ECO:0000313" key="8">
    <source>
        <dbReference type="Proteomes" id="UP000199347"/>
    </source>
</evidence>
<dbReference type="SUPFAM" id="SSF54373">
    <property type="entry name" value="FAD-linked reductases, C-terminal domain"/>
    <property type="match status" value="1"/>
</dbReference>
<dbReference type="InterPro" id="IPR002938">
    <property type="entry name" value="FAD-bd"/>
</dbReference>
<dbReference type="Pfam" id="PF01494">
    <property type="entry name" value="FAD_binding_3"/>
    <property type="match status" value="1"/>
</dbReference>
<keyword evidence="3" id="KW-0274">FAD</keyword>
<dbReference type="EMBL" id="FMVW01000011">
    <property type="protein sequence ID" value="SCZ45748.1"/>
    <property type="molecule type" value="Genomic_DNA"/>
</dbReference>
<dbReference type="PANTHER" id="PTHR13789:SF318">
    <property type="entry name" value="GERANYLGERANYL DIPHOSPHATE REDUCTASE"/>
    <property type="match status" value="1"/>
</dbReference>
<dbReference type="AlphaFoldDB" id="A0A1G5P8Y5"/>
<dbReference type="GO" id="GO:0004497">
    <property type="term" value="F:monooxygenase activity"/>
    <property type="evidence" value="ECO:0007669"/>
    <property type="project" value="UniProtKB-KW"/>
</dbReference>
<keyword evidence="8" id="KW-1185">Reference proteome</keyword>
<dbReference type="Proteomes" id="UP000199347">
    <property type="component" value="Unassembled WGS sequence"/>
</dbReference>
<comment type="cofactor">
    <cofactor evidence="1">
        <name>FAD</name>
        <dbReference type="ChEBI" id="CHEBI:57692"/>
    </cofactor>
</comment>
<dbReference type="STRING" id="1120955.SAMN03080610_03490"/>
<dbReference type="SUPFAM" id="SSF51905">
    <property type="entry name" value="FAD/NAD(P)-binding domain"/>
    <property type="match status" value="1"/>
</dbReference>
<keyword evidence="5" id="KW-0503">Monooxygenase</keyword>
<dbReference type="RefSeq" id="WP_092816244.1">
    <property type="nucleotide sequence ID" value="NZ_FMVW01000011.1"/>
</dbReference>
<gene>
    <name evidence="7" type="ORF">SAMN03080610_03490</name>
</gene>
<protein>
    <submittedName>
        <fullName evidence="7">Salicylate hydroxylase</fullName>
    </submittedName>
</protein>
<feature type="domain" description="FAD-binding" evidence="6">
    <location>
        <begin position="2"/>
        <end position="335"/>
    </location>
</feature>
<evidence type="ECO:0000313" key="7">
    <source>
        <dbReference type="EMBL" id="SCZ45748.1"/>
    </source>
</evidence>
<evidence type="ECO:0000256" key="5">
    <source>
        <dbReference type="ARBA" id="ARBA00023033"/>
    </source>
</evidence>
<dbReference type="InterPro" id="IPR036188">
    <property type="entry name" value="FAD/NAD-bd_sf"/>
</dbReference>
<dbReference type="PANTHER" id="PTHR13789">
    <property type="entry name" value="MONOOXYGENASE"/>
    <property type="match status" value="1"/>
</dbReference>
<keyword evidence="4" id="KW-0560">Oxidoreductase</keyword>
<reference evidence="7 8" key="1">
    <citation type="submission" date="2016-10" db="EMBL/GenBank/DDBJ databases">
        <authorList>
            <person name="de Groot N.N."/>
        </authorList>
    </citation>
    <scope>NUCLEOTIDE SEQUENCE [LARGE SCALE GENOMIC DNA]</scope>
    <source>
        <strain evidence="7 8">DSM 2698</strain>
    </source>
</reference>
<dbReference type="OrthoDB" id="4230779at2"/>
<keyword evidence="2" id="KW-0285">Flavoprotein</keyword>
<dbReference type="PRINTS" id="PR00420">
    <property type="entry name" value="RNGMNOXGNASE"/>
</dbReference>
<proteinExistence type="predicted"/>
<accession>A0A1G5P8Y5</accession>
<dbReference type="GO" id="GO:0071949">
    <property type="term" value="F:FAD binding"/>
    <property type="evidence" value="ECO:0007669"/>
    <property type="project" value="InterPro"/>
</dbReference>